<reference evidence="1 2" key="1">
    <citation type="submission" date="2018-08" db="EMBL/GenBank/DDBJ databases">
        <title>A genome reference for cultivated species of the human gut microbiota.</title>
        <authorList>
            <person name="Zou Y."/>
            <person name="Xue W."/>
            <person name="Luo G."/>
        </authorList>
    </citation>
    <scope>NUCLEOTIDE SEQUENCE [LARGE SCALE GENOMIC DNA]</scope>
    <source>
        <strain evidence="1 2">AF10-17</strain>
    </source>
</reference>
<evidence type="ECO:0000313" key="2">
    <source>
        <dbReference type="Proteomes" id="UP000285776"/>
    </source>
</evidence>
<comment type="caution">
    <text evidence="1">The sequence shown here is derived from an EMBL/GenBank/DDBJ whole genome shotgun (WGS) entry which is preliminary data.</text>
</comment>
<evidence type="ECO:0000313" key="1">
    <source>
        <dbReference type="EMBL" id="RGW82677.1"/>
    </source>
</evidence>
<organism evidence="1 2">
    <name type="scientific">Segatella copri</name>
    <dbReference type="NCBI Taxonomy" id="165179"/>
    <lineage>
        <taxon>Bacteria</taxon>
        <taxon>Pseudomonadati</taxon>
        <taxon>Bacteroidota</taxon>
        <taxon>Bacteroidia</taxon>
        <taxon>Bacteroidales</taxon>
        <taxon>Prevotellaceae</taxon>
        <taxon>Segatella</taxon>
    </lineage>
</organism>
<dbReference type="AlphaFoldDB" id="A0AA92WAZ2"/>
<sequence length="152" mass="17763">MCKKCRVKVNYDDYACKLLMKIEPSFSYPEPIQFSYFSIHLFYELCKECAGVYEKKVANMRRAIDADNDDIELVSNNYNGERYRSLTKVQKISSSFYRDRYDAEEEIKTMAKYLGCTHIVNLRWRSDTGEEEGPKGGTHIYTVWQAIGYAAK</sequence>
<protein>
    <submittedName>
        <fullName evidence="1">Uncharacterized protein</fullName>
    </submittedName>
</protein>
<proteinExistence type="predicted"/>
<dbReference type="Proteomes" id="UP000285776">
    <property type="component" value="Unassembled WGS sequence"/>
</dbReference>
<name>A0AA92WAZ2_9BACT</name>
<accession>A0AA92WAZ2</accession>
<dbReference type="EMBL" id="QSAV01000002">
    <property type="protein sequence ID" value="RGW82677.1"/>
    <property type="molecule type" value="Genomic_DNA"/>
</dbReference>
<gene>
    <name evidence="1" type="ORF">DWV53_00610</name>
</gene>